<dbReference type="PANTHER" id="PTHR30040:SF2">
    <property type="entry name" value="FAD:PROTEIN FMN TRANSFERASE"/>
    <property type="match status" value="1"/>
</dbReference>
<evidence type="ECO:0000256" key="8">
    <source>
        <dbReference type="ARBA" id="ARBA00022842"/>
    </source>
</evidence>
<comment type="cofactor">
    <cofactor evidence="1">
        <name>Mg(2+)</name>
        <dbReference type="ChEBI" id="CHEBI:18420"/>
    </cofactor>
</comment>
<dbReference type="InterPro" id="IPR003374">
    <property type="entry name" value="ApbE-like_sf"/>
</dbReference>
<dbReference type="Gene3D" id="3.10.520.10">
    <property type="entry name" value="ApbE-like domains"/>
    <property type="match status" value="1"/>
</dbReference>
<comment type="catalytic activity">
    <reaction evidence="10 11">
        <text>L-threonyl-[protein] + FAD = FMN-L-threonyl-[protein] + AMP + H(+)</text>
        <dbReference type="Rhea" id="RHEA:36847"/>
        <dbReference type="Rhea" id="RHEA-COMP:11060"/>
        <dbReference type="Rhea" id="RHEA-COMP:11061"/>
        <dbReference type="ChEBI" id="CHEBI:15378"/>
        <dbReference type="ChEBI" id="CHEBI:30013"/>
        <dbReference type="ChEBI" id="CHEBI:57692"/>
        <dbReference type="ChEBI" id="CHEBI:74257"/>
        <dbReference type="ChEBI" id="CHEBI:456215"/>
        <dbReference type="EC" id="2.7.1.180"/>
    </reaction>
</comment>
<evidence type="ECO:0000256" key="10">
    <source>
        <dbReference type="ARBA" id="ARBA00048540"/>
    </source>
</evidence>
<evidence type="ECO:0000256" key="11">
    <source>
        <dbReference type="PIRNR" id="PIRNR006268"/>
    </source>
</evidence>
<proteinExistence type="inferred from homology"/>
<dbReference type="InterPro" id="IPR024932">
    <property type="entry name" value="ApbE"/>
</dbReference>
<keyword evidence="8 11" id="KW-0460">Magnesium</keyword>
<keyword evidence="4 11" id="KW-0285">Flavoprotein</keyword>
<sequence>MTSAPPALPLQPDPQGVRRLEFRALGTNCSVRFQLEDDRAALAFAAQALEWLGNFEAKFSRYRPASLISRINDAAGGDWTEIDAEMEEMLTLADNLHRRTNGILDPTLLPLLHVWDWKTVHLKLPSRAEVKDALALTGWQKVQRRPGAVRLPLPGMGLDFGGFGKEYAVDHLARTAHAHGITDALIDLGRDIFAMGGNGRHPFWHVGIEDGCHPGQCWGGLAISGRAVSSSGDYARHFTHDGVRYGHILNPRTGWPVANGMRAVTVVGPTCLEAGIFSTAVFVLGVREGLHLASLARGVEVCAQTETGIEGSRSFGSYLVKAA</sequence>
<dbReference type="PIRSF" id="PIRSF006268">
    <property type="entry name" value="ApbE"/>
    <property type="match status" value="1"/>
</dbReference>
<dbReference type="Proteomes" id="UP001320876">
    <property type="component" value="Unassembled WGS sequence"/>
</dbReference>
<dbReference type="PANTHER" id="PTHR30040">
    <property type="entry name" value="THIAMINE BIOSYNTHESIS LIPOPROTEIN APBE"/>
    <property type="match status" value="1"/>
</dbReference>
<evidence type="ECO:0000256" key="2">
    <source>
        <dbReference type="ARBA" id="ARBA00011955"/>
    </source>
</evidence>
<comment type="caution">
    <text evidence="12">The sequence shown here is derived from an EMBL/GenBank/DDBJ whole genome shotgun (WGS) entry which is preliminary data.</text>
</comment>
<accession>A0ABT3GPA2</accession>
<reference evidence="12 13" key="1">
    <citation type="submission" date="2022-10" db="EMBL/GenBank/DDBJ databases">
        <title>Luteolibacter arcticus strain CCTCC AB 2014275, whole genome shotgun sequencing project.</title>
        <authorList>
            <person name="Zhao G."/>
            <person name="Shen L."/>
        </authorList>
    </citation>
    <scope>NUCLEOTIDE SEQUENCE [LARGE SCALE GENOMIC DNA]</scope>
    <source>
        <strain evidence="12 13">CCTCC AB 2014275</strain>
    </source>
</reference>
<dbReference type="Pfam" id="PF02424">
    <property type="entry name" value="ApbE"/>
    <property type="match status" value="1"/>
</dbReference>
<evidence type="ECO:0000256" key="6">
    <source>
        <dbReference type="ARBA" id="ARBA00022723"/>
    </source>
</evidence>
<keyword evidence="13" id="KW-1185">Reference proteome</keyword>
<keyword evidence="6 11" id="KW-0479">Metal-binding</keyword>
<evidence type="ECO:0000256" key="9">
    <source>
        <dbReference type="ARBA" id="ARBA00031306"/>
    </source>
</evidence>
<evidence type="ECO:0000256" key="7">
    <source>
        <dbReference type="ARBA" id="ARBA00022827"/>
    </source>
</evidence>
<evidence type="ECO:0000313" key="12">
    <source>
        <dbReference type="EMBL" id="MCW1925348.1"/>
    </source>
</evidence>
<evidence type="ECO:0000256" key="3">
    <source>
        <dbReference type="ARBA" id="ARBA00016337"/>
    </source>
</evidence>
<evidence type="ECO:0000313" key="13">
    <source>
        <dbReference type="Proteomes" id="UP001320876"/>
    </source>
</evidence>
<dbReference type="GO" id="GO:0016740">
    <property type="term" value="F:transferase activity"/>
    <property type="evidence" value="ECO:0007669"/>
    <property type="project" value="UniProtKB-KW"/>
</dbReference>
<evidence type="ECO:0000256" key="1">
    <source>
        <dbReference type="ARBA" id="ARBA00001946"/>
    </source>
</evidence>
<gene>
    <name evidence="12" type="ORF">OKA05_22500</name>
</gene>
<dbReference type="SUPFAM" id="SSF143631">
    <property type="entry name" value="ApbE-like"/>
    <property type="match status" value="1"/>
</dbReference>
<dbReference type="EC" id="2.7.1.180" evidence="2 11"/>
<evidence type="ECO:0000256" key="4">
    <source>
        <dbReference type="ARBA" id="ARBA00022630"/>
    </source>
</evidence>
<evidence type="ECO:0000256" key="5">
    <source>
        <dbReference type="ARBA" id="ARBA00022679"/>
    </source>
</evidence>
<dbReference type="EMBL" id="JAPDDT010000013">
    <property type="protein sequence ID" value="MCW1925348.1"/>
    <property type="molecule type" value="Genomic_DNA"/>
</dbReference>
<protein>
    <recommendedName>
        <fullName evidence="3 11">FAD:protein FMN transferase</fullName>
        <ecNumber evidence="2 11">2.7.1.180</ecNumber>
    </recommendedName>
    <alternativeName>
        <fullName evidence="9 11">Flavin transferase</fullName>
    </alternativeName>
</protein>
<name>A0ABT3GPA2_9BACT</name>
<keyword evidence="5 11" id="KW-0808">Transferase</keyword>
<organism evidence="12 13">
    <name type="scientific">Luteolibacter arcticus</name>
    <dbReference type="NCBI Taxonomy" id="1581411"/>
    <lineage>
        <taxon>Bacteria</taxon>
        <taxon>Pseudomonadati</taxon>
        <taxon>Verrucomicrobiota</taxon>
        <taxon>Verrucomicrobiia</taxon>
        <taxon>Verrucomicrobiales</taxon>
        <taxon>Verrucomicrobiaceae</taxon>
        <taxon>Luteolibacter</taxon>
    </lineage>
</organism>
<dbReference type="RefSeq" id="WP_264489453.1">
    <property type="nucleotide sequence ID" value="NZ_JAPDDT010000013.1"/>
</dbReference>
<keyword evidence="7 11" id="KW-0274">FAD</keyword>
<comment type="similarity">
    <text evidence="11">Belongs to the ApbE family.</text>
</comment>